<dbReference type="EMBL" id="JAQOND010000028">
    <property type="protein sequence ID" value="MDC2828112.1"/>
    <property type="molecule type" value="Genomic_DNA"/>
</dbReference>
<comment type="caution">
    <text evidence="9">The sequence shown here is derived from an EMBL/GenBank/DDBJ whole genome shotgun (WGS) entry which is preliminary data.</text>
</comment>
<proteinExistence type="inferred from homology"/>
<feature type="compositionally biased region" description="Low complexity" evidence="5">
    <location>
        <begin position="395"/>
        <end position="414"/>
    </location>
</feature>
<evidence type="ECO:0000259" key="7">
    <source>
        <dbReference type="PROSITE" id="PS51781"/>
    </source>
</evidence>
<dbReference type="InterPro" id="IPR041219">
    <property type="entry name" value="Phage_lysozyme2"/>
</dbReference>
<dbReference type="PROSITE" id="PS51781">
    <property type="entry name" value="SH3B"/>
    <property type="match status" value="3"/>
</dbReference>
<feature type="compositionally biased region" description="Polar residues" evidence="5">
    <location>
        <begin position="40"/>
        <end position="54"/>
    </location>
</feature>
<dbReference type="InterPro" id="IPR051794">
    <property type="entry name" value="PG_Endopeptidase_C40"/>
</dbReference>
<dbReference type="InterPro" id="IPR000064">
    <property type="entry name" value="NLP_P60_dom"/>
</dbReference>
<dbReference type="InterPro" id="IPR038765">
    <property type="entry name" value="Papain-like_cys_pep_sf"/>
</dbReference>
<feature type="domain" description="SH3b" evidence="7">
    <location>
        <begin position="417"/>
        <end position="485"/>
    </location>
</feature>
<keyword evidence="3" id="KW-0378">Hydrolase</keyword>
<dbReference type="Pfam" id="PF18013">
    <property type="entry name" value="Phage_lysozyme2"/>
    <property type="match status" value="1"/>
</dbReference>
<comment type="similarity">
    <text evidence="1">Belongs to the peptidase C40 family.</text>
</comment>
<dbReference type="Gene3D" id="3.90.1720.10">
    <property type="entry name" value="endopeptidase domain like (from Nostoc punctiforme)"/>
    <property type="match status" value="1"/>
</dbReference>
<feature type="domain" description="NlpC/P60" evidence="8">
    <location>
        <begin position="605"/>
        <end position="722"/>
    </location>
</feature>
<evidence type="ECO:0000256" key="3">
    <source>
        <dbReference type="ARBA" id="ARBA00022801"/>
    </source>
</evidence>
<feature type="signal peptide" evidence="6">
    <location>
        <begin position="1"/>
        <end position="27"/>
    </location>
</feature>
<dbReference type="Proteomes" id="UP001218021">
    <property type="component" value="Unassembled WGS sequence"/>
</dbReference>
<evidence type="ECO:0000313" key="9">
    <source>
        <dbReference type="EMBL" id="MDC2828112.1"/>
    </source>
</evidence>
<feature type="compositionally biased region" description="Low complexity" evidence="5">
    <location>
        <begin position="84"/>
        <end position="94"/>
    </location>
</feature>
<dbReference type="PANTHER" id="PTHR47359:SF3">
    <property type="entry name" value="NLP_P60 DOMAIN-CONTAINING PROTEIN-RELATED"/>
    <property type="match status" value="1"/>
</dbReference>
<feature type="compositionally biased region" description="Low complexity" evidence="5">
    <location>
        <begin position="29"/>
        <end position="39"/>
    </location>
</feature>
<sequence length="722" mass="79408">MKFNNRLSVCLLAPLTLLIISSTNAYADNTDSTSNTISSQANTDSDNMNKQSVLSTTSNSNIESSNTSNIDQTVTNPDTENNISQGSDLSSSVSGTYNPNNNSYINKSSDIASSDISINNQNDKDNSFVLNSSNNTSIVFPSLYTATYSQDQINNASYIYSYFTSHGWTSQSVAGMLGNITSESGIRPDVWESGNHQGYGLVQWTPPTAMQNWCSSNGYGYQTLEGQCAYIQYQMTHGLQFYPSKYYSMTADEYMKSQESAYTLGLVFLANFERPANPYQYDRGNQAEYWYNYFVGHSAQGSDTSTSPNTVHQNGTFHVTYSYGMNVRNSPSTNGQIIGSFSNGQSFSYDEKVQNNGYLWVSYINNLGQRAYVAVKSLSGNLVFGTDSNNFSFISSQTSSSSSESSKTTTNTPTIMKQSGNFKTGMSLNIRNTPSTNGSIEATYDAGQTIYYDEKIEADGYLWISYVSYSGVRRYVAIQNLSNGNTFGTDSNNFSFNSPITTKPSTSTSTIKQSGSFKAGRSLNVRNAPSTNNSIASTYDAGQTIYYDEKVEADGYLWISYVSYSGTRRYVAIKNLSSGDTFGTDSNNFSFDGIESSVPSTTPDSSQATKIISIARQQLGKPYQYGAAGPNSFDCSGLVQYVFGKVGISLPRTTYEQEKMGYEVSLNNLQPGDLLFWGNRGSSYHVAIYTGNGNMLYAPEPGQNVKEIQMKYWMPSFARRIL</sequence>
<feature type="region of interest" description="Disordered" evidence="5">
    <location>
        <begin position="29"/>
        <end position="101"/>
    </location>
</feature>
<feature type="compositionally biased region" description="Low complexity" evidence="5">
    <location>
        <begin position="55"/>
        <end position="70"/>
    </location>
</feature>
<feature type="chain" id="PRO_5042474187" evidence="6">
    <location>
        <begin position="28"/>
        <end position="722"/>
    </location>
</feature>
<feature type="domain" description="SH3b" evidence="7">
    <location>
        <begin position="512"/>
        <end position="580"/>
    </location>
</feature>
<gene>
    <name evidence="9" type="ORF">PO158_07420</name>
</gene>
<dbReference type="RefSeq" id="WP_272208058.1">
    <property type="nucleotide sequence ID" value="NZ_JAQONC010000026.1"/>
</dbReference>
<dbReference type="Pfam" id="PF08460">
    <property type="entry name" value="SH3_5"/>
    <property type="match status" value="3"/>
</dbReference>
<keyword evidence="6" id="KW-0732">Signal</keyword>
<dbReference type="Pfam" id="PF00877">
    <property type="entry name" value="NLPC_P60"/>
    <property type="match status" value="1"/>
</dbReference>
<dbReference type="InterPro" id="IPR003646">
    <property type="entry name" value="SH3-like_bac-type"/>
</dbReference>
<dbReference type="Gene3D" id="1.10.530.10">
    <property type="match status" value="1"/>
</dbReference>
<dbReference type="SUPFAM" id="SSF54001">
    <property type="entry name" value="Cysteine proteinases"/>
    <property type="match status" value="1"/>
</dbReference>
<feature type="domain" description="SH3b" evidence="7">
    <location>
        <begin position="314"/>
        <end position="382"/>
    </location>
</feature>
<evidence type="ECO:0000256" key="5">
    <source>
        <dbReference type="SAM" id="MobiDB-lite"/>
    </source>
</evidence>
<organism evidence="9 10">
    <name type="scientific">Limosilactobacillus mucosae</name>
    <name type="common">Lactobacillus mucosae</name>
    <dbReference type="NCBI Taxonomy" id="97478"/>
    <lineage>
        <taxon>Bacteria</taxon>
        <taxon>Bacillati</taxon>
        <taxon>Bacillota</taxon>
        <taxon>Bacilli</taxon>
        <taxon>Lactobacillales</taxon>
        <taxon>Lactobacillaceae</taxon>
        <taxon>Limosilactobacillus</taxon>
    </lineage>
</organism>
<name>A0AAJ1HPC9_LIMMU</name>
<keyword evidence="4" id="KW-0788">Thiol protease</keyword>
<feature type="compositionally biased region" description="Polar residues" evidence="5">
    <location>
        <begin position="71"/>
        <end position="83"/>
    </location>
</feature>
<protein>
    <submittedName>
        <fullName evidence="9">Phage tail tip lysozyme</fullName>
    </submittedName>
</protein>
<evidence type="ECO:0000256" key="6">
    <source>
        <dbReference type="SAM" id="SignalP"/>
    </source>
</evidence>
<dbReference type="PROSITE" id="PS51935">
    <property type="entry name" value="NLPC_P60"/>
    <property type="match status" value="1"/>
</dbReference>
<accession>A0AAJ1HPC9</accession>
<dbReference type="GO" id="GO:0006508">
    <property type="term" value="P:proteolysis"/>
    <property type="evidence" value="ECO:0007669"/>
    <property type="project" value="UniProtKB-KW"/>
</dbReference>
<dbReference type="PANTHER" id="PTHR47359">
    <property type="entry name" value="PEPTIDOGLYCAN DL-ENDOPEPTIDASE CWLO"/>
    <property type="match status" value="1"/>
</dbReference>
<reference evidence="9" key="1">
    <citation type="submission" date="2023-01" db="EMBL/GenBank/DDBJ databases">
        <title>Genome analysis of 13 Lactobacillus isolated from gut of wild boar.</title>
        <authorList>
            <person name="Papp P."/>
            <person name="Libisch B."/>
            <person name="Nagy T."/>
            <person name="Olasz F."/>
        </authorList>
    </citation>
    <scope>NUCLEOTIDE SEQUENCE</scope>
    <source>
        <strain evidence="9">F108</strain>
    </source>
</reference>
<evidence type="ECO:0000313" key="10">
    <source>
        <dbReference type="Proteomes" id="UP001218021"/>
    </source>
</evidence>
<dbReference type="AlphaFoldDB" id="A0AAJ1HPC9"/>
<dbReference type="SMART" id="SM00287">
    <property type="entry name" value="SH3b"/>
    <property type="match status" value="3"/>
</dbReference>
<evidence type="ECO:0000256" key="1">
    <source>
        <dbReference type="ARBA" id="ARBA00007074"/>
    </source>
</evidence>
<keyword evidence="2" id="KW-0645">Protease</keyword>
<feature type="region of interest" description="Disordered" evidence="5">
    <location>
        <begin position="395"/>
        <end position="418"/>
    </location>
</feature>
<evidence type="ECO:0000256" key="4">
    <source>
        <dbReference type="ARBA" id="ARBA00022807"/>
    </source>
</evidence>
<evidence type="ECO:0000259" key="8">
    <source>
        <dbReference type="PROSITE" id="PS51935"/>
    </source>
</evidence>
<evidence type="ECO:0000256" key="2">
    <source>
        <dbReference type="ARBA" id="ARBA00022670"/>
    </source>
</evidence>
<dbReference type="Gene3D" id="2.30.30.40">
    <property type="entry name" value="SH3 Domains"/>
    <property type="match status" value="3"/>
</dbReference>
<dbReference type="GO" id="GO:0008234">
    <property type="term" value="F:cysteine-type peptidase activity"/>
    <property type="evidence" value="ECO:0007669"/>
    <property type="project" value="UniProtKB-KW"/>
</dbReference>